<protein>
    <submittedName>
        <fullName evidence="14 15">Lysophosphatidic acid receptor 6-like</fullName>
    </submittedName>
</protein>
<feature type="transmembrane region" description="Helical" evidence="11">
    <location>
        <begin position="29"/>
        <end position="51"/>
    </location>
</feature>
<dbReference type="GO" id="GO:0004930">
    <property type="term" value="F:G protein-coupled receptor activity"/>
    <property type="evidence" value="ECO:0007669"/>
    <property type="project" value="UniProtKB-KW"/>
</dbReference>
<dbReference type="GeneID" id="116954559"/>
<evidence type="ECO:0000256" key="1">
    <source>
        <dbReference type="ARBA" id="ARBA00004141"/>
    </source>
</evidence>
<proteinExistence type="inferred from homology"/>
<keyword evidence="8" id="KW-0325">Glycoprotein</keyword>
<sequence length="333" mass="37508">MQANASGVPENGTEGCACDYRGLKRTLFVSTYSMVFIVGLALNGLALWGFFHMQSRNLGTVIFMINLAFTDMFLVFTLPFKIYYYHRGTWPFTEVFCRICTAVFYVNLYGGVFFMAFISIDRFLAIVHPISSRSARRPRYAKFASLAVWAFTVGASSSLLVRPLTDSEEPKCFESFSRRSWDSYLLWVIVVAGIICFTCLAVILCCSGAVLAELQRPRTMRNDETDKHRIMAMIVVNVSLFVFCFVPFHVVLPMYRAMRLGHVPSCSAECAIRVADIVSHCLVSTNCCFDPVMYYFTAKTFRETLSKHKISLSRSSSNRQASILLSSVDNPSG</sequence>
<comment type="subcellular location">
    <subcellularLocation>
        <location evidence="1">Membrane</location>
        <topology evidence="1">Multi-pass membrane protein</topology>
    </subcellularLocation>
</comment>
<feature type="transmembrane region" description="Helical" evidence="11">
    <location>
        <begin position="232"/>
        <end position="255"/>
    </location>
</feature>
<evidence type="ECO:0000313" key="13">
    <source>
        <dbReference type="Proteomes" id="UP001318040"/>
    </source>
</evidence>
<evidence type="ECO:0000256" key="6">
    <source>
        <dbReference type="ARBA" id="ARBA00023157"/>
    </source>
</evidence>
<dbReference type="Gene3D" id="1.20.1070.10">
    <property type="entry name" value="Rhodopsin 7-helix transmembrane proteins"/>
    <property type="match status" value="1"/>
</dbReference>
<feature type="transmembrane region" description="Helical" evidence="11">
    <location>
        <begin position="146"/>
        <end position="164"/>
    </location>
</feature>
<dbReference type="RefSeq" id="XP_032831048.1">
    <property type="nucleotide sequence ID" value="XM_032975157.1"/>
</dbReference>
<dbReference type="GO" id="GO:0005886">
    <property type="term" value="C:plasma membrane"/>
    <property type="evidence" value="ECO:0007669"/>
    <property type="project" value="TreeGrafter"/>
</dbReference>
<comment type="similarity">
    <text evidence="10">Belongs to the G-protein coupled receptor 1 family.</text>
</comment>
<dbReference type="Proteomes" id="UP001318040">
    <property type="component" value="Chromosome 55"/>
</dbReference>
<evidence type="ECO:0000313" key="16">
    <source>
        <dbReference type="RefSeq" id="XP_032831048.1"/>
    </source>
</evidence>
<keyword evidence="9 10" id="KW-0807">Transducer</keyword>
<dbReference type="PROSITE" id="PS50262">
    <property type="entry name" value="G_PROTEIN_RECEP_F1_2"/>
    <property type="match status" value="1"/>
</dbReference>
<organism evidence="13 15">
    <name type="scientific">Petromyzon marinus</name>
    <name type="common">Sea lamprey</name>
    <dbReference type="NCBI Taxonomy" id="7757"/>
    <lineage>
        <taxon>Eukaryota</taxon>
        <taxon>Metazoa</taxon>
        <taxon>Chordata</taxon>
        <taxon>Craniata</taxon>
        <taxon>Vertebrata</taxon>
        <taxon>Cyclostomata</taxon>
        <taxon>Hyperoartia</taxon>
        <taxon>Petromyzontiformes</taxon>
        <taxon>Petromyzontidae</taxon>
        <taxon>Petromyzon</taxon>
    </lineage>
</organism>
<dbReference type="PANTHER" id="PTHR24232">
    <property type="entry name" value="G-PROTEIN COUPLED RECEPTOR"/>
    <property type="match status" value="1"/>
</dbReference>
<reference evidence="14 15" key="1">
    <citation type="submission" date="2025-04" db="UniProtKB">
        <authorList>
            <consortium name="RefSeq"/>
        </authorList>
    </citation>
    <scope>IDENTIFICATION</scope>
    <source>
        <tissue evidence="14 15">Sperm</tissue>
    </source>
</reference>
<evidence type="ECO:0000256" key="7">
    <source>
        <dbReference type="ARBA" id="ARBA00023170"/>
    </source>
</evidence>
<evidence type="ECO:0000256" key="5">
    <source>
        <dbReference type="ARBA" id="ARBA00023136"/>
    </source>
</evidence>
<evidence type="ECO:0000256" key="3">
    <source>
        <dbReference type="ARBA" id="ARBA00022989"/>
    </source>
</evidence>
<dbReference type="RefSeq" id="XP_032831046.1">
    <property type="nucleotide sequence ID" value="XM_032975155.1"/>
</dbReference>
<dbReference type="CDD" id="cd14982">
    <property type="entry name" value="7tmA_purinoceptor-like"/>
    <property type="match status" value="1"/>
</dbReference>
<dbReference type="RefSeq" id="XP_032831047.1">
    <property type="nucleotide sequence ID" value="XM_032975156.1"/>
</dbReference>
<keyword evidence="2 10" id="KW-0812">Transmembrane</keyword>
<evidence type="ECO:0000256" key="9">
    <source>
        <dbReference type="ARBA" id="ARBA00023224"/>
    </source>
</evidence>
<evidence type="ECO:0000256" key="2">
    <source>
        <dbReference type="ARBA" id="ARBA00022692"/>
    </source>
</evidence>
<name>A0AAJ7UA46_PETMA</name>
<feature type="transmembrane region" description="Helical" evidence="11">
    <location>
        <begin position="104"/>
        <end position="125"/>
    </location>
</feature>
<keyword evidence="4 10" id="KW-0297">G-protein coupled receptor</keyword>
<keyword evidence="6" id="KW-1015">Disulfide bond</keyword>
<dbReference type="PRINTS" id="PR00237">
    <property type="entry name" value="GPCRRHODOPSN"/>
</dbReference>
<feature type="domain" description="G-protein coupled receptors family 1 profile" evidence="12">
    <location>
        <begin position="42"/>
        <end position="294"/>
    </location>
</feature>
<dbReference type="GO" id="GO:0035025">
    <property type="term" value="P:positive regulation of Rho protein signal transduction"/>
    <property type="evidence" value="ECO:0007669"/>
    <property type="project" value="TreeGrafter"/>
</dbReference>
<keyword evidence="5 11" id="KW-0472">Membrane</keyword>
<dbReference type="InterPro" id="IPR017452">
    <property type="entry name" value="GPCR_Rhodpsn_7TM"/>
</dbReference>
<dbReference type="FunFam" id="1.20.1070.10:FF:000017">
    <property type="entry name" value="lysophosphatidic acid receptor 4"/>
    <property type="match status" value="1"/>
</dbReference>
<keyword evidence="3 11" id="KW-1133">Transmembrane helix</keyword>
<feature type="transmembrane region" description="Helical" evidence="11">
    <location>
        <begin position="63"/>
        <end position="84"/>
    </location>
</feature>
<evidence type="ECO:0000256" key="4">
    <source>
        <dbReference type="ARBA" id="ARBA00023040"/>
    </source>
</evidence>
<evidence type="ECO:0000313" key="14">
    <source>
        <dbReference type="RefSeq" id="XP_032831046.1"/>
    </source>
</evidence>
<feature type="transmembrane region" description="Helical" evidence="11">
    <location>
        <begin position="184"/>
        <end position="211"/>
    </location>
</feature>
<dbReference type="PROSITE" id="PS00237">
    <property type="entry name" value="G_PROTEIN_RECEP_F1_1"/>
    <property type="match status" value="1"/>
</dbReference>
<dbReference type="SUPFAM" id="SSF81321">
    <property type="entry name" value="Family A G protein-coupled receptor-like"/>
    <property type="match status" value="1"/>
</dbReference>
<evidence type="ECO:0000256" key="10">
    <source>
        <dbReference type="RuleBase" id="RU000688"/>
    </source>
</evidence>
<dbReference type="PRINTS" id="PR01157">
    <property type="entry name" value="P2YPURNOCPTR"/>
</dbReference>
<keyword evidence="7 10" id="KW-0675">Receptor</keyword>
<dbReference type="InterPro" id="IPR000276">
    <property type="entry name" value="GPCR_Rhodpsn"/>
</dbReference>
<evidence type="ECO:0000313" key="15">
    <source>
        <dbReference type="RefSeq" id="XP_032831047.1"/>
    </source>
</evidence>
<accession>A0AAJ7UA46</accession>
<evidence type="ECO:0000259" key="12">
    <source>
        <dbReference type="PROSITE" id="PS50262"/>
    </source>
</evidence>
<dbReference type="AlphaFoldDB" id="A0AAJ7UA46"/>
<evidence type="ECO:0000256" key="11">
    <source>
        <dbReference type="SAM" id="Phobius"/>
    </source>
</evidence>
<dbReference type="Pfam" id="PF00001">
    <property type="entry name" value="7tm_1"/>
    <property type="match status" value="1"/>
</dbReference>
<keyword evidence="13" id="KW-1185">Reference proteome</keyword>
<dbReference type="KEGG" id="pmrn:116954559"/>
<dbReference type="GO" id="GO:0007200">
    <property type="term" value="P:phospholipase C-activating G protein-coupled receptor signaling pathway"/>
    <property type="evidence" value="ECO:0007669"/>
    <property type="project" value="TreeGrafter"/>
</dbReference>
<gene>
    <name evidence="14 15 16" type="primary">LOC116954559</name>
</gene>
<dbReference type="PANTHER" id="PTHR24232:SF53">
    <property type="entry name" value="G-PROTEIN COUPLED RECEPTORS FAMILY 1 PROFILE DOMAIN-CONTAINING PROTEIN"/>
    <property type="match status" value="1"/>
</dbReference>
<evidence type="ECO:0000256" key="8">
    <source>
        <dbReference type="ARBA" id="ARBA00023180"/>
    </source>
</evidence>